<dbReference type="Proteomes" id="UP000177515">
    <property type="component" value="Chromosome 2"/>
</dbReference>
<protein>
    <submittedName>
        <fullName evidence="2">Pyridoxamine 5'-phosphate oxidase</fullName>
    </submittedName>
</protein>
<feature type="domain" description="Pyridoxamine 5'-phosphate oxidase N-terminal" evidence="1">
    <location>
        <begin position="8"/>
        <end position="129"/>
    </location>
</feature>
<reference evidence="2 3" key="1">
    <citation type="submission" date="2016-10" db="EMBL/GenBank/DDBJ databases">
        <title>Complete genome sequences of three Cupriavidus strains isolated from various Malaysian environments.</title>
        <authorList>
            <person name="Abdullah A.A.-A."/>
            <person name="Shafie N.A.H."/>
            <person name="Lau N.S."/>
        </authorList>
    </citation>
    <scope>NUCLEOTIDE SEQUENCE [LARGE SCALE GENOMIC DNA]</scope>
    <source>
        <strain evidence="2 3">USMAA1020</strain>
    </source>
</reference>
<dbReference type="PANTHER" id="PTHR13343:SF17">
    <property type="entry name" value="CELLULAR REPRESSOR OF E1A-STIMULATED GENES, ISOFORM A"/>
    <property type="match status" value="1"/>
</dbReference>
<evidence type="ECO:0000313" key="2">
    <source>
        <dbReference type="EMBL" id="AOZ08694.1"/>
    </source>
</evidence>
<dbReference type="InterPro" id="IPR011576">
    <property type="entry name" value="Pyridox_Oxase_N"/>
</dbReference>
<dbReference type="InterPro" id="IPR012349">
    <property type="entry name" value="Split_barrel_FMN-bd"/>
</dbReference>
<dbReference type="EMBL" id="CP017755">
    <property type="protein sequence ID" value="AOZ08694.1"/>
    <property type="molecule type" value="Genomic_DNA"/>
</dbReference>
<dbReference type="PANTHER" id="PTHR13343">
    <property type="entry name" value="CREG1 PROTEIN"/>
    <property type="match status" value="1"/>
</dbReference>
<evidence type="ECO:0000313" key="3">
    <source>
        <dbReference type="Proteomes" id="UP000177515"/>
    </source>
</evidence>
<dbReference type="Gene3D" id="2.30.110.10">
    <property type="entry name" value="Electron Transport, Fmn-binding Protein, Chain A"/>
    <property type="match status" value="1"/>
</dbReference>
<keyword evidence="3" id="KW-1185">Reference proteome</keyword>
<gene>
    <name evidence="2" type="ORF">BKK80_22465</name>
</gene>
<dbReference type="RefSeq" id="WP_071071371.1">
    <property type="nucleotide sequence ID" value="NZ_CP017755.1"/>
</dbReference>
<sequence length="214" mass="22968">MSAELVIDLLHEAAYGTLATHSTSAPGYPYATVVPYVTDAAHRPVLCLSALAEHTRNLLADPRASLSVLQPGAADVQTASRLTLLGEAERIEPDGGLRARYLRYAPNTEALLSLDFHFYRLNARRVRYIAGFGRMGWVEQAELDALPGLDAGVEADLLATLATQVPDGVCVLGLDACGIDLAVGGQRVRERFAERPLQPEAIAGAARDILARPR</sequence>
<dbReference type="Pfam" id="PF01243">
    <property type="entry name" value="PNPOx_N"/>
    <property type="match status" value="1"/>
</dbReference>
<organism evidence="2 3">
    <name type="scientific">Cupriavidus malaysiensis</name>
    <dbReference type="NCBI Taxonomy" id="367825"/>
    <lineage>
        <taxon>Bacteria</taxon>
        <taxon>Pseudomonadati</taxon>
        <taxon>Pseudomonadota</taxon>
        <taxon>Betaproteobacteria</taxon>
        <taxon>Burkholderiales</taxon>
        <taxon>Burkholderiaceae</taxon>
        <taxon>Cupriavidus</taxon>
    </lineage>
</organism>
<evidence type="ECO:0000259" key="1">
    <source>
        <dbReference type="Pfam" id="PF01243"/>
    </source>
</evidence>
<proteinExistence type="predicted"/>
<name>A0ABN4TQI6_9BURK</name>
<accession>A0ABN4TQI6</accession>
<dbReference type="SUPFAM" id="SSF50475">
    <property type="entry name" value="FMN-binding split barrel"/>
    <property type="match status" value="1"/>
</dbReference>